<evidence type="ECO:0000256" key="14">
    <source>
        <dbReference type="SAM" id="MobiDB-lite"/>
    </source>
</evidence>
<gene>
    <name evidence="16" type="ORF">SEMRO_555_G165630.1</name>
</gene>
<dbReference type="PANTHER" id="PTHR43326:SF2">
    <property type="entry name" value="METHIONINE--TRNA LIGASE"/>
    <property type="match status" value="1"/>
</dbReference>
<dbReference type="Gene3D" id="2.170.220.10">
    <property type="match status" value="1"/>
</dbReference>
<dbReference type="GO" id="GO:0006431">
    <property type="term" value="P:methionyl-tRNA aminoacylation"/>
    <property type="evidence" value="ECO:0007669"/>
    <property type="project" value="InterPro"/>
</dbReference>
<dbReference type="SUPFAM" id="SSF47323">
    <property type="entry name" value="Anticodon-binding domain of a subclass of class I aminoacyl-tRNA synthetases"/>
    <property type="match status" value="1"/>
</dbReference>
<evidence type="ECO:0000256" key="7">
    <source>
        <dbReference type="ARBA" id="ARBA00022884"/>
    </source>
</evidence>
<dbReference type="InterPro" id="IPR009080">
    <property type="entry name" value="tRNAsynth_Ia_anticodon-bd"/>
</dbReference>
<keyword evidence="6 13" id="KW-0067">ATP-binding</keyword>
<dbReference type="CDD" id="cd00814">
    <property type="entry name" value="MetRS_core"/>
    <property type="match status" value="1"/>
</dbReference>
<evidence type="ECO:0000256" key="13">
    <source>
        <dbReference type="RuleBase" id="RU363039"/>
    </source>
</evidence>
<dbReference type="Pfam" id="PF19303">
    <property type="entry name" value="Anticodon_3"/>
    <property type="match status" value="1"/>
</dbReference>
<dbReference type="Pfam" id="PF01588">
    <property type="entry name" value="tRNA_bind"/>
    <property type="match status" value="1"/>
</dbReference>
<dbReference type="FunFam" id="2.170.220.10:FF:000002">
    <property type="entry name" value="Methionine--tRNA ligase"/>
    <property type="match status" value="1"/>
</dbReference>
<evidence type="ECO:0000259" key="15">
    <source>
        <dbReference type="PROSITE" id="PS50886"/>
    </source>
</evidence>
<protein>
    <recommendedName>
        <fullName evidence="1">methionine--tRNA ligase</fullName>
        <ecNumber evidence="1">6.1.1.10</ecNumber>
    </recommendedName>
    <alternativeName>
        <fullName evidence="10">Methionyl-tRNA synthetase</fullName>
    </alternativeName>
</protein>
<dbReference type="InterPro" id="IPR023457">
    <property type="entry name" value="Met-tRNA_synth_2"/>
</dbReference>
<dbReference type="Gene3D" id="1.10.730.10">
    <property type="entry name" value="Isoleucyl-tRNA Synthetase, Domain 1"/>
    <property type="match status" value="1"/>
</dbReference>
<dbReference type="SUPFAM" id="SSF50249">
    <property type="entry name" value="Nucleic acid-binding proteins"/>
    <property type="match status" value="1"/>
</dbReference>
<dbReference type="PROSITE" id="PS50886">
    <property type="entry name" value="TRBD"/>
    <property type="match status" value="1"/>
</dbReference>
<dbReference type="InterPro" id="IPR033911">
    <property type="entry name" value="MetRS_core"/>
</dbReference>
<dbReference type="InterPro" id="IPR012340">
    <property type="entry name" value="NA-bd_OB-fold"/>
</dbReference>
<proteinExistence type="inferred from homology"/>
<evidence type="ECO:0000256" key="10">
    <source>
        <dbReference type="ARBA" id="ARBA00030904"/>
    </source>
</evidence>
<evidence type="ECO:0000256" key="1">
    <source>
        <dbReference type="ARBA" id="ARBA00012838"/>
    </source>
</evidence>
<dbReference type="Proteomes" id="UP001153069">
    <property type="component" value="Unassembled WGS sequence"/>
</dbReference>
<keyword evidence="5 13" id="KW-0547">Nucleotide-binding</keyword>
<dbReference type="InterPro" id="IPR002547">
    <property type="entry name" value="tRNA-bd_dom"/>
</dbReference>
<comment type="catalytic activity">
    <reaction evidence="11">
        <text>tRNA(Met) + L-methionine + ATP = L-methionyl-tRNA(Met) + AMP + diphosphate</text>
        <dbReference type="Rhea" id="RHEA:13481"/>
        <dbReference type="Rhea" id="RHEA-COMP:9667"/>
        <dbReference type="Rhea" id="RHEA-COMP:9698"/>
        <dbReference type="ChEBI" id="CHEBI:30616"/>
        <dbReference type="ChEBI" id="CHEBI:33019"/>
        <dbReference type="ChEBI" id="CHEBI:57844"/>
        <dbReference type="ChEBI" id="CHEBI:78442"/>
        <dbReference type="ChEBI" id="CHEBI:78530"/>
        <dbReference type="ChEBI" id="CHEBI:456215"/>
        <dbReference type="EC" id="6.1.1.10"/>
    </reaction>
</comment>
<feature type="region of interest" description="Disordered" evidence="14">
    <location>
        <begin position="617"/>
        <end position="650"/>
    </location>
</feature>
<keyword evidence="7 12" id="KW-0694">RNA-binding</keyword>
<dbReference type="Gene3D" id="2.40.50.140">
    <property type="entry name" value="Nucleic acid-binding proteins"/>
    <property type="match status" value="1"/>
</dbReference>
<evidence type="ECO:0000256" key="3">
    <source>
        <dbReference type="ARBA" id="ARBA00022555"/>
    </source>
</evidence>
<keyword evidence="17" id="KW-1185">Reference proteome</keyword>
<evidence type="ECO:0000256" key="6">
    <source>
        <dbReference type="ARBA" id="ARBA00022840"/>
    </source>
</evidence>
<evidence type="ECO:0000256" key="5">
    <source>
        <dbReference type="ARBA" id="ARBA00022741"/>
    </source>
</evidence>
<dbReference type="NCBIfam" id="TIGR00398">
    <property type="entry name" value="metG"/>
    <property type="match status" value="1"/>
</dbReference>
<dbReference type="CDD" id="cd07957">
    <property type="entry name" value="Anticodon_Ia_Met"/>
    <property type="match status" value="1"/>
</dbReference>
<dbReference type="OrthoDB" id="24670at2759"/>
<keyword evidence="4 13" id="KW-0436">Ligase</keyword>
<evidence type="ECO:0000313" key="17">
    <source>
        <dbReference type="Proteomes" id="UP001153069"/>
    </source>
</evidence>
<evidence type="ECO:0000256" key="8">
    <source>
        <dbReference type="ARBA" id="ARBA00022917"/>
    </source>
</evidence>
<dbReference type="AlphaFoldDB" id="A0A9N8HG35"/>
<accession>A0A9N8HG35</accession>
<sequence>MTSRAADLAVDELATSLMLMGVAPAKKAKAPAGKPKGGGKQKGKPKEKDTPAPKEAHDRWTLQDESTIDYGFLSKTGGSGSKEKSFYITTAINYANGPAHMGHAYEGTTSDVIARFARLCGDQSVYFVTGSDEHGQKIATTAEEAGQKPIDLCDKFVLGFKNLNQRTLVSNDDYIRTTSDRHKKTAQELWRKVNEAGDIYLDTYEGWYNVREETFVTENDAALSNYLDPASGKPLKKVQEASYFFKMSKYKDRLIDYIENVNPDFICPTQHKNQILSRLKSDDLRDLSISRATFSWGIKVPEGFEENHVMYVWMDALTNYLTGVNALGLEDNDLAHFWPASVHIIGKDILWFHTVIWPCLLFSAKVPLPKKVYAHGFVNDKDGKKMSKSLGNVVDPHDMLDKFHVDTFRWYLSKEAPYGGELSFSEDNVRDIHNSDLCDTLGNGVHRATTLCGKKDFCDGVIPDIPMSSTLPEFLEKLGDIIDTYRAKMELLELHSGAQIAIQGFRDINGYLAKEEPWKLKGDENKVKRQTVVRTALEAIYAFTHLLLPFLPIGAKEIFKKLNTDPISLVELKKRHAATPGQFLAAGTKVVAGGVLYEKSLSEDEIKDAAAAAAKKKESYADAQKRKKEKKLQDIANSRKAQEGVDPNQPEFTKLDIRVGKIVKVWNHESADKLFCEEIDLAEEGGPRQIASGLRGHYTLEEMQDTKVLVVCNLKAAKIVGFSSNGMVLAAKGEDGAKVELVCPPEDAPVGERVTLEGLEGTFEPLSSAQTKKKKTMDAVAKELKTADGGLATWQGKTIITTKGPCKAATLVGAPIS</sequence>
<dbReference type="InterPro" id="IPR014758">
    <property type="entry name" value="Met-tRNA_synth"/>
</dbReference>
<evidence type="ECO:0000256" key="9">
    <source>
        <dbReference type="ARBA" id="ARBA00023146"/>
    </source>
</evidence>
<dbReference type="CDD" id="cd02799">
    <property type="entry name" value="tRNA_bind_EMAP-II_like"/>
    <property type="match status" value="1"/>
</dbReference>
<dbReference type="PANTHER" id="PTHR43326">
    <property type="entry name" value="METHIONYL-TRNA SYNTHETASE"/>
    <property type="match status" value="1"/>
</dbReference>
<dbReference type="InterPro" id="IPR041872">
    <property type="entry name" value="Anticodon_Met"/>
</dbReference>
<dbReference type="InterPro" id="IPR015413">
    <property type="entry name" value="Methionyl/Leucyl_tRNA_Synth"/>
</dbReference>
<keyword evidence="3 12" id="KW-0820">tRNA-binding</keyword>
<evidence type="ECO:0000256" key="11">
    <source>
        <dbReference type="ARBA" id="ARBA00047364"/>
    </source>
</evidence>
<dbReference type="SUPFAM" id="SSF52374">
    <property type="entry name" value="Nucleotidylyl transferase"/>
    <property type="match status" value="1"/>
</dbReference>
<dbReference type="PRINTS" id="PR01041">
    <property type="entry name" value="TRNASYNTHMET"/>
</dbReference>
<dbReference type="GO" id="GO:0005524">
    <property type="term" value="F:ATP binding"/>
    <property type="evidence" value="ECO:0007669"/>
    <property type="project" value="UniProtKB-KW"/>
</dbReference>
<name>A0A9N8HG35_9STRA</name>
<dbReference type="GO" id="GO:0004825">
    <property type="term" value="F:methionine-tRNA ligase activity"/>
    <property type="evidence" value="ECO:0007669"/>
    <property type="project" value="UniProtKB-EC"/>
</dbReference>
<keyword evidence="8 13" id="KW-0648">Protein biosynthesis</keyword>
<reference evidence="16" key="1">
    <citation type="submission" date="2020-06" db="EMBL/GenBank/DDBJ databases">
        <authorList>
            <consortium name="Plant Systems Biology data submission"/>
        </authorList>
    </citation>
    <scope>NUCLEOTIDE SEQUENCE</scope>
    <source>
        <strain evidence="16">D6</strain>
    </source>
</reference>
<feature type="region of interest" description="Disordered" evidence="14">
    <location>
        <begin position="25"/>
        <end position="61"/>
    </location>
</feature>
<dbReference type="Gene3D" id="3.40.50.620">
    <property type="entry name" value="HUPs"/>
    <property type="match status" value="1"/>
</dbReference>
<feature type="compositionally biased region" description="Basic and acidic residues" evidence="14">
    <location>
        <begin position="44"/>
        <end position="61"/>
    </location>
</feature>
<dbReference type="EC" id="6.1.1.10" evidence="1"/>
<keyword evidence="9 13" id="KW-0030">Aminoacyl-tRNA synthetase</keyword>
<dbReference type="NCBIfam" id="NF008900">
    <property type="entry name" value="PRK12267.1"/>
    <property type="match status" value="1"/>
</dbReference>
<evidence type="ECO:0000313" key="16">
    <source>
        <dbReference type="EMBL" id="CAB9512786.1"/>
    </source>
</evidence>
<dbReference type="EMBL" id="CAICTM010000554">
    <property type="protein sequence ID" value="CAB9512786.1"/>
    <property type="molecule type" value="Genomic_DNA"/>
</dbReference>
<dbReference type="Pfam" id="PF09334">
    <property type="entry name" value="tRNA-synt_1g"/>
    <property type="match status" value="2"/>
</dbReference>
<organism evidence="16 17">
    <name type="scientific">Seminavis robusta</name>
    <dbReference type="NCBI Taxonomy" id="568900"/>
    <lineage>
        <taxon>Eukaryota</taxon>
        <taxon>Sar</taxon>
        <taxon>Stramenopiles</taxon>
        <taxon>Ochrophyta</taxon>
        <taxon>Bacillariophyta</taxon>
        <taxon>Bacillariophyceae</taxon>
        <taxon>Bacillariophycidae</taxon>
        <taxon>Naviculales</taxon>
        <taxon>Naviculaceae</taxon>
        <taxon>Seminavis</taxon>
    </lineage>
</organism>
<feature type="domain" description="TRNA-binding" evidence="15">
    <location>
        <begin position="651"/>
        <end position="755"/>
    </location>
</feature>
<keyword evidence="2" id="KW-0963">Cytoplasm</keyword>
<dbReference type="InterPro" id="IPR014729">
    <property type="entry name" value="Rossmann-like_a/b/a_fold"/>
</dbReference>
<evidence type="ECO:0000256" key="12">
    <source>
        <dbReference type="PROSITE-ProRule" id="PRU00209"/>
    </source>
</evidence>
<dbReference type="FunFam" id="2.40.50.140:FF:000225">
    <property type="entry name" value="tyrosine--tRNA ligase, cytoplasmic"/>
    <property type="match status" value="1"/>
</dbReference>
<comment type="caution">
    <text evidence="16">The sequence shown here is derived from an EMBL/GenBank/DDBJ whole genome shotgun (WGS) entry which is preliminary data.</text>
</comment>
<evidence type="ECO:0000256" key="2">
    <source>
        <dbReference type="ARBA" id="ARBA00022490"/>
    </source>
</evidence>
<evidence type="ECO:0000256" key="4">
    <source>
        <dbReference type="ARBA" id="ARBA00022598"/>
    </source>
</evidence>
<comment type="similarity">
    <text evidence="13">Belongs to the class-I aminoacyl-tRNA synthetase family.</text>
</comment>
<dbReference type="GO" id="GO:0000049">
    <property type="term" value="F:tRNA binding"/>
    <property type="evidence" value="ECO:0007669"/>
    <property type="project" value="UniProtKB-UniRule"/>
</dbReference>